<dbReference type="PANTHER" id="PTHR34297:SF1">
    <property type="entry name" value="ASP23_GLS24 FAMILY ENVELOPE STRESS RESPONSE PROTEIN"/>
    <property type="match status" value="1"/>
</dbReference>
<dbReference type="AlphaFoldDB" id="A0A9X3TM66"/>
<name>A0A9X3TM66_9BACL</name>
<dbReference type="PANTHER" id="PTHR34297">
    <property type="entry name" value="HYPOTHETICAL CYTOSOLIC PROTEIN-RELATED"/>
    <property type="match status" value="1"/>
</dbReference>
<reference evidence="2" key="1">
    <citation type="submission" date="2022-12" db="EMBL/GenBank/DDBJ databases">
        <title>Draft genome sequence of the thermophilic strain Brevibacillus thermoruber HT42, isolated from Los Humeros, Puebla, Mexico, with biotechnological potential.</title>
        <authorList>
            <person name="Lara Sanchez J."/>
            <person name="Solis Palacios R."/>
            <person name="Bustos Baena A.S."/>
            <person name="Ruz Baez A.E."/>
            <person name="Espinosa Luna G."/>
            <person name="Oliart Ros R.M."/>
        </authorList>
    </citation>
    <scope>NUCLEOTIDE SEQUENCE</scope>
    <source>
        <strain evidence="2">HT42</strain>
    </source>
</reference>
<dbReference type="RefSeq" id="WP_271139333.1">
    <property type="nucleotide sequence ID" value="NZ_JAPYYP010000001.1"/>
</dbReference>
<comment type="caution">
    <text evidence="2">The sequence shown here is derived from an EMBL/GenBank/DDBJ whole genome shotgun (WGS) entry which is preliminary data.</text>
</comment>
<dbReference type="InterPro" id="IPR005531">
    <property type="entry name" value="Asp23"/>
</dbReference>
<sequence>MEERRGEIRVADQVVAVIAGTAAGEVSGISVHSGGLYQDLAKRISGGTKGITVSLADGSIRIEIRVSVKYGLPIHHVCRQLQEKVKEIVESLTGLFVEAVHVHVDSIDLT</sequence>
<keyword evidence="3" id="KW-1185">Reference proteome</keyword>
<gene>
    <name evidence="2" type="ORF">O3V59_01670</name>
</gene>
<accession>A0A9X3TM66</accession>
<dbReference type="Proteomes" id="UP001151071">
    <property type="component" value="Unassembled WGS sequence"/>
</dbReference>
<dbReference type="Pfam" id="PF03780">
    <property type="entry name" value="Asp23"/>
    <property type="match status" value="1"/>
</dbReference>
<proteinExistence type="inferred from homology"/>
<organism evidence="2 3">
    <name type="scientific">Brevibacillus thermoruber</name>
    <dbReference type="NCBI Taxonomy" id="33942"/>
    <lineage>
        <taxon>Bacteria</taxon>
        <taxon>Bacillati</taxon>
        <taxon>Bacillota</taxon>
        <taxon>Bacilli</taxon>
        <taxon>Bacillales</taxon>
        <taxon>Paenibacillaceae</taxon>
        <taxon>Brevibacillus</taxon>
    </lineage>
</organism>
<evidence type="ECO:0000256" key="1">
    <source>
        <dbReference type="ARBA" id="ARBA00005721"/>
    </source>
</evidence>
<evidence type="ECO:0000313" key="3">
    <source>
        <dbReference type="Proteomes" id="UP001151071"/>
    </source>
</evidence>
<dbReference type="EMBL" id="JAPYYP010000001">
    <property type="protein sequence ID" value="MDA5107062.1"/>
    <property type="molecule type" value="Genomic_DNA"/>
</dbReference>
<protein>
    <submittedName>
        <fullName evidence="2">Asp23/Gls24 family envelope stress response protein</fullName>
    </submittedName>
</protein>
<comment type="similarity">
    <text evidence="1">Belongs to the asp23 family.</text>
</comment>
<evidence type="ECO:0000313" key="2">
    <source>
        <dbReference type="EMBL" id="MDA5107062.1"/>
    </source>
</evidence>